<reference evidence="2 3" key="1">
    <citation type="submission" date="2023-04" db="EMBL/GenBank/DDBJ databases">
        <title>Genome sequence of Halobacillus naozhouensis KACC 21980.</title>
        <authorList>
            <person name="Kim S."/>
            <person name="Heo J."/>
            <person name="Kwon S.-W."/>
        </authorList>
    </citation>
    <scope>NUCLEOTIDE SEQUENCE [LARGE SCALE GENOMIC DNA]</scope>
    <source>
        <strain evidence="2 3">KCTC 13234</strain>
    </source>
</reference>
<accession>A0ABY8J2K0</accession>
<name>A0ABY8J2K0_9BACI</name>
<sequence length="180" mass="21570">MENTQELIEKNDAVLRQTYDQQFQIWLDHIVFTWRWWIGVIVILICIGVWIWLRKKGYSDRLFYVGFFVAFTATFLDSIGEYFGIWGQQYEVFPAFAYLPWDAFMLPTIIMLLLLFKPHIHPSLKALLLGAFTSFIGLPLMTWLDIYEPTNWRFIYSLPIQVVIYLLAHFFSRRKHFDLL</sequence>
<gene>
    <name evidence="2" type="ORF">P9989_08070</name>
</gene>
<dbReference type="RefSeq" id="WP_283078260.1">
    <property type="nucleotide sequence ID" value="NZ_CP121671.1"/>
</dbReference>
<dbReference type="InterPro" id="IPR048147">
    <property type="entry name" value="CBO0543-like"/>
</dbReference>
<evidence type="ECO:0000313" key="2">
    <source>
        <dbReference type="EMBL" id="WFT76306.1"/>
    </source>
</evidence>
<keyword evidence="1" id="KW-1133">Transmembrane helix</keyword>
<evidence type="ECO:0000313" key="3">
    <source>
        <dbReference type="Proteomes" id="UP001221597"/>
    </source>
</evidence>
<feature type="transmembrane region" description="Helical" evidence="1">
    <location>
        <begin position="34"/>
        <end position="53"/>
    </location>
</feature>
<feature type="transmembrane region" description="Helical" evidence="1">
    <location>
        <begin position="127"/>
        <end position="146"/>
    </location>
</feature>
<keyword evidence="3" id="KW-1185">Reference proteome</keyword>
<keyword evidence="1" id="KW-0472">Membrane</keyword>
<organism evidence="2 3">
    <name type="scientific">Halobacillus naozhouensis</name>
    <dbReference type="NCBI Taxonomy" id="554880"/>
    <lineage>
        <taxon>Bacteria</taxon>
        <taxon>Bacillati</taxon>
        <taxon>Bacillota</taxon>
        <taxon>Bacilli</taxon>
        <taxon>Bacillales</taxon>
        <taxon>Bacillaceae</taxon>
        <taxon>Halobacillus</taxon>
    </lineage>
</organism>
<dbReference type="Proteomes" id="UP001221597">
    <property type="component" value="Chromosome"/>
</dbReference>
<proteinExistence type="predicted"/>
<dbReference type="NCBIfam" id="NF041644">
    <property type="entry name" value="CBO0543_fam"/>
    <property type="match status" value="1"/>
</dbReference>
<feature type="transmembrane region" description="Helical" evidence="1">
    <location>
        <begin position="152"/>
        <end position="171"/>
    </location>
</feature>
<feature type="transmembrane region" description="Helical" evidence="1">
    <location>
        <begin position="95"/>
        <end position="115"/>
    </location>
</feature>
<feature type="transmembrane region" description="Helical" evidence="1">
    <location>
        <begin position="62"/>
        <end position="83"/>
    </location>
</feature>
<protein>
    <submittedName>
        <fullName evidence="2">Uncharacterized protein</fullName>
    </submittedName>
</protein>
<dbReference type="EMBL" id="CP121671">
    <property type="protein sequence ID" value="WFT76306.1"/>
    <property type="molecule type" value="Genomic_DNA"/>
</dbReference>
<evidence type="ECO:0000256" key="1">
    <source>
        <dbReference type="SAM" id="Phobius"/>
    </source>
</evidence>
<keyword evidence="1" id="KW-0812">Transmembrane</keyword>